<dbReference type="Pfam" id="PF01546">
    <property type="entry name" value="Peptidase_M20"/>
    <property type="match status" value="1"/>
</dbReference>
<dbReference type="NCBIfam" id="TIGR01891">
    <property type="entry name" value="amidohydrolases"/>
    <property type="match status" value="1"/>
</dbReference>
<dbReference type="Gene3D" id="3.30.70.360">
    <property type="match status" value="1"/>
</dbReference>
<organism evidence="5 6">
    <name type="scientific">Kingella negevensis</name>
    <dbReference type="NCBI Taxonomy" id="1522312"/>
    <lineage>
        <taxon>Bacteria</taxon>
        <taxon>Pseudomonadati</taxon>
        <taxon>Pseudomonadota</taxon>
        <taxon>Betaproteobacteria</taxon>
        <taxon>Neisseriales</taxon>
        <taxon>Neisseriaceae</taxon>
        <taxon>Kingella</taxon>
    </lineage>
</organism>
<keyword evidence="1 5" id="KW-0378">Hydrolase</keyword>
<evidence type="ECO:0000313" key="6">
    <source>
        <dbReference type="Proteomes" id="UP000215450"/>
    </source>
</evidence>
<feature type="binding site" evidence="2">
    <location>
        <position position="153"/>
    </location>
    <ligand>
        <name>Mn(2+)</name>
        <dbReference type="ChEBI" id="CHEBI:29035"/>
        <label>2</label>
    </ligand>
</feature>
<dbReference type="RefSeq" id="WP_095063035.1">
    <property type="nucleotide sequence ID" value="NZ_FXUV02000045.1"/>
</dbReference>
<dbReference type="SUPFAM" id="SSF53187">
    <property type="entry name" value="Zn-dependent exopeptidases"/>
    <property type="match status" value="1"/>
</dbReference>
<comment type="cofactor">
    <cofactor evidence="2">
        <name>Mn(2+)</name>
        <dbReference type="ChEBI" id="CHEBI:29035"/>
    </cofactor>
    <text evidence="2">The Mn(2+) ion enhances activity.</text>
</comment>
<dbReference type="PIRSF" id="PIRSF005962">
    <property type="entry name" value="Pept_M20D_amidohydro"/>
    <property type="match status" value="1"/>
</dbReference>
<dbReference type="OrthoDB" id="8875216at2"/>
<evidence type="ECO:0000256" key="2">
    <source>
        <dbReference type="PIRSR" id="PIRSR005962-1"/>
    </source>
</evidence>
<feature type="binding site" evidence="2">
    <location>
        <position position="97"/>
    </location>
    <ligand>
        <name>Mn(2+)</name>
        <dbReference type="ChEBI" id="CHEBI:29035"/>
        <label>2</label>
    </ligand>
</feature>
<dbReference type="EMBL" id="FXUV02000045">
    <property type="protein sequence ID" value="SNB79439.1"/>
    <property type="molecule type" value="Genomic_DNA"/>
</dbReference>
<dbReference type="InterPro" id="IPR002933">
    <property type="entry name" value="Peptidase_M20"/>
</dbReference>
<feature type="binding site" evidence="2">
    <location>
        <position position="129"/>
    </location>
    <ligand>
        <name>Mn(2+)</name>
        <dbReference type="ChEBI" id="CHEBI:29035"/>
        <label>2</label>
    </ligand>
</feature>
<gene>
    <name evidence="5" type="primary">yxeP</name>
    <name evidence="5" type="ORF">KEBURONENSIS_01782</name>
    <name evidence="4" type="ORF">KEBURONENSIS_01795</name>
</gene>
<dbReference type="Pfam" id="PF07687">
    <property type="entry name" value="M20_dimer"/>
    <property type="match status" value="1"/>
</dbReference>
<dbReference type="PANTHER" id="PTHR11014">
    <property type="entry name" value="PEPTIDASE M20 FAMILY MEMBER"/>
    <property type="match status" value="1"/>
</dbReference>
<dbReference type="EMBL" id="FXUV01000040">
    <property type="protein sequence ID" value="SMQ12972.1"/>
    <property type="molecule type" value="Genomic_DNA"/>
</dbReference>
<dbReference type="InterPro" id="IPR017439">
    <property type="entry name" value="Amidohydrolase"/>
</dbReference>
<sequence>MNSENLALCVALRHELHAHPELSGCETWTKWRLMDFLREHTSLKLFDHGYFFYALYQGKSAAPAIAFRADFDALPIEDEIDAPHRSQCSGVGHKCGHDGHSATLCALALEVEHTQPERSVVFLFQPAEETGEGAKSCLDVFKEQNISEFYAYHNYPSEPFKTVSLKKGTICLTSKGLSLFFKGKTAHASQPENGINPAYTIAKLIQKIEQIQSDDSLFDDFIRCTIVNVQVGEAAFGVAAGDGVLRLTIRAYHDHDLAKLERVIVEAAQEMSEQQGIAFHTEEQDYFPATVNDDGAVDKIWASCQAVGQPIKELPEFFRASEDFGYFLQNVRGAMLFIGNGENAPPLHTYNFDFPDDLIEVGVKTFMSLIQSEQVL</sequence>
<evidence type="ECO:0000256" key="1">
    <source>
        <dbReference type="ARBA" id="ARBA00022801"/>
    </source>
</evidence>
<dbReference type="STRING" id="1522312.GCA_900177895_00171"/>
<keyword evidence="2" id="KW-0479">Metal-binding</keyword>
<proteinExistence type="predicted"/>
<dbReference type="InterPro" id="IPR011650">
    <property type="entry name" value="Peptidase_M20_dimer"/>
</dbReference>
<dbReference type="Proteomes" id="UP000215450">
    <property type="component" value="Unassembled WGS sequence"/>
</dbReference>
<protein>
    <submittedName>
        <fullName evidence="5">Putative hydrolase YxeP</fullName>
        <ecNumber evidence="5">3.-.-.-</ecNumber>
    </submittedName>
</protein>
<dbReference type="PANTHER" id="PTHR11014:SF169">
    <property type="entry name" value="CLAN MH, FAMILY M20, PEPTIDASE T-LIKE METALLOPEPTIDASE"/>
    <property type="match status" value="1"/>
</dbReference>
<dbReference type="InterPro" id="IPR036264">
    <property type="entry name" value="Bact_exopeptidase_dim_dom"/>
</dbReference>
<dbReference type="GO" id="GO:0016787">
    <property type="term" value="F:hydrolase activity"/>
    <property type="evidence" value="ECO:0007669"/>
    <property type="project" value="UniProtKB-KW"/>
</dbReference>
<reference evidence="4" key="1">
    <citation type="submission" date="2017-05" db="EMBL/GenBank/DDBJ databases">
        <authorList>
            <person name="Song R."/>
            <person name="Chenine A.L."/>
            <person name="Ruprecht R.M."/>
        </authorList>
    </citation>
    <scope>NUCLEOTIDE SEQUENCE</scope>
    <source>
        <strain evidence="4">Kingella_eburonensis</strain>
    </source>
</reference>
<feature type="binding site" evidence="2">
    <location>
        <position position="348"/>
    </location>
    <ligand>
        <name>Mn(2+)</name>
        <dbReference type="ChEBI" id="CHEBI:29035"/>
        <label>2</label>
    </ligand>
</feature>
<evidence type="ECO:0000313" key="4">
    <source>
        <dbReference type="EMBL" id="SMQ12972.1"/>
    </source>
</evidence>
<accession>A0A238TCH4</accession>
<name>A0A238TCH4_9NEIS</name>
<dbReference type="AlphaFoldDB" id="A0A238TCH4"/>
<evidence type="ECO:0000259" key="3">
    <source>
        <dbReference type="Pfam" id="PF07687"/>
    </source>
</evidence>
<dbReference type="SUPFAM" id="SSF55031">
    <property type="entry name" value="Bacterial exopeptidase dimerisation domain"/>
    <property type="match status" value="1"/>
</dbReference>
<keyword evidence="2" id="KW-0464">Manganese</keyword>
<dbReference type="GO" id="GO:0046872">
    <property type="term" value="F:metal ion binding"/>
    <property type="evidence" value="ECO:0007669"/>
    <property type="project" value="UniProtKB-KW"/>
</dbReference>
<reference evidence="6" key="2">
    <citation type="submission" date="2017-06" db="EMBL/GenBank/DDBJ databases">
        <authorList>
            <person name="Laurent S."/>
        </authorList>
    </citation>
    <scope>NUCLEOTIDE SEQUENCE [LARGE SCALE GENOMIC DNA]</scope>
</reference>
<evidence type="ECO:0000313" key="5">
    <source>
        <dbReference type="EMBL" id="SNB79439.1"/>
    </source>
</evidence>
<keyword evidence="6" id="KW-1185">Reference proteome</keyword>
<reference evidence="5" key="3">
    <citation type="submission" date="2017-06" db="EMBL/GenBank/DDBJ databases">
        <authorList>
            <person name="Kim H.J."/>
            <person name="Triplett B.A."/>
        </authorList>
    </citation>
    <scope>NUCLEOTIDE SEQUENCE [LARGE SCALE GENOMIC DNA]</scope>
    <source>
        <strain evidence="5">Kingella_eburonensis</strain>
    </source>
</reference>
<feature type="domain" description="Peptidase M20 dimerisation" evidence="3">
    <location>
        <begin position="175"/>
        <end position="271"/>
    </location>
</feature>
<feature type="binding site" evidence="2">
    <location>
        <position position="95"/>
    </location>
    <ligand>
        <name>Mn(2+)</name>
        <dbReference type="ChEBI" id="CHEBI:29035"/>
        <label>2</label>
    </ligand>
</feature>
<dbReference type="Gene3D" id="3.40.630.10">
    <property type="entry name" value="Zn peptidases"/>
    <property type="match status" value="1"/>
</dbReference>
<dbReference type="EC" id="3.-.-.-" evidence="5"/>